<dbReference type="InterPro" id="IPR047690">
    <property type="entry name" value="IPExxxVDY_fam"/>
</dbReference>
<dbReference type="OrthoDB" id="676614at2"/>
<gene>
    <name evidence="1" type="ORF">BXY75_0518</name>
</gene>
<dbReference type="RefSeq" id="WP_121906113.1">
    <property type="nucleotide sequence ID" value="NZ_REFC01000011.1"/>
</dbReference>
<dbReference type="NCBIfam" id="NF033205">
    <property type="entry name" value="IPExxxVDY"/>
    <property type="match status" value="1"/>
</dbReference>
<dbReference type="EMBL" id="REFC01000011">
    <property type="protein sequence ID" value="RMA66099.1"/>
    <property type="molecule type" value="Genomic_DNA"/>
</dbReference>
<proteinExistence type="predicted"/>
<dbReference type="Proteomes" id="UP000271339">
    <property type="component" value="Unassembled WGS sequence"/>
</dbReference>
<keyword evidence="2" id="KW-1185">Reference proteome</keyword>
<evidence type="ECO:0000313" key="1">
    <source>
        <dbReference type="EMBL" id="RMA66099.1"/>
    </source>
</evidence>
<protein>
    <recommendedName>
        <fullName evidence="3">IPExxxVDY family protein</fullName>
    </recommendedName>
</protein>
<sequence length="163" mass="18903">MALYKIVLDDDFKEEYSLIAIHCSEEAYKMAYLMNKSLNWQLKRESTDLDCSKDGLKHSFPLFVYEDVQQYMTCHLVANKCKTVVSQDKNTEGLFIGVTSERIVTSNLLPEYKKVDYFLKIFSEFESIPLRKIIAEINEITQVISAYEVASETLKSKNNLIFN</sequence>
<dbReference type="AlphaFoldDB" id="A0A3L9Z3U5"/>
<comment type="caution">
    <text evidence="1">The sequence shown here is derived from an EMBL/GenBank/DDBJ whole genome shotgun (WGS) entry which is preliminary data.</text>
</comment>
<name>A0A3L9Z3U5_9FLAO</name>
<accession>A0A3L9Z3U5</accession>
<evidence type="ECO:0008006" key="3">
    <source>
        <dbReference type="Google" id="ProtNLM"/>
    </source>
</evidence>
<reference evidence="1 2" key="1">
    <citation type="submission" date="2018-10" db="EMBL/GenBank/DDBJ databases">
        <title>Genomic Encyclopedia of Archaeal and Bacterial Type Strains, Phase II (KMG-II): from individual species to whole genera.</title>
        <authorList>
            <person name="Goeker M."/>
        </authorList>
    </citation>
    <scope>NUCLEOTIDE SEQUENCE [LARGE SCALE GENOMIC DNA]</scope>
    <source>
        <strain evidence="1 2">DSM 23424</strain>
    </source>
</reference>
<organism evidence="1 2">
    <name type="scientific">Ulvibacter antarcticus</name>
    <dbReference type="NCBI Taxonomy" id="442714"/>
    <lineage>
        <taxon>Bacteria</taxon>
        <taxon>Pseudomonadati</taxon>
        <taxon>Bacteroidota</taxon>
        <taxon>Flavobacteriia</taxon>
        <taxon>Flavobacteriales</taxon>
        <taxon>Flavobacteriaceae</taxon>
        <taxon>Ulvibacter</taxon>
    </lineage>
</organism>
<evidence type="ECO:0000313" key="2">
    <source>
        <dbReference type="Proteomes" id="UP000271339"/>
    </source>
</evidence>